<dbReference type="InterPro" id="IPR014710">
    <property type="entry name" value="RmlC-like_jellyroll"/>
</dbReference>
<dbReference type="InterPro" id="IPR011051">
    <property type="entry name" value="RmlC_Cupin_sf"/>
</dbReference>
<dbReference type="PANTHER" id="PTHR37694">
    <property type="entry name" value="SLR8022 PROTEIN"/>
    <property type="match status" value="1"/>
</dbReference>
<dbReference type="EMBL" id="BMKR01000038">
    <property type="protein sequence ID" value="GGG04991.1"/>
    <property type="molecule type" value="Genomic_DNA"/>
</dbReference>
<dbReference type="PANTHER" id="PTHR37694:SF1">
    <property type="entry name" value="SLR8022 PROTEIN"/>
    <property type="match status" value="1"/>
</dbReference>
<feature type="domain" description="Cupin type-2" evidence="1">
    <location>
        <begin position="32"/>
        <end position="100"/>
    </location>
</feature>
<dbReference type="InterPro" id="IPR013096">
    <property type="entry name" value="Cupin_2"/>
</dbReference>
<proteinExistence type="predicted"/>
<dbReference type="SUPFAM" id="SSF51182">
    <property type="entry name" value="RmlC-like cupins"/>
    <property type="match status" value="1"/>
</dbReference>
<evidence type="ECO:0000313" key="3">
    <source>
        <dbReference type="Proteomes" id="UP000637643"/>
    </source>
</evidence>
<sequence>MEKQLLTEAIQYKEERFTKRILFKKDDSVVFVLNFMPDHELPAHTHPEADVYIHALSGAGTITVDGQEHPFNQGEVIHIGGEETFSYRNTGDVPSSLYVVLSKIPSPAYAENI</sequence>
<organism evidence="2 3">
    <name type="scientific">Paenibacillus albidus</name>
    <dbReference type="NCBI Taxonomy" id="2041023"/>
    <lineage>
        <taxon>Bacteria</taxon>
        <taxon>Bacillati</taxon>
        <taxon>Bacillota</taxon>
        <taxon>Bacilli</taxon>
        <taxon>Bacillales</taxon>
        <taxon>Paenibacillaceae</taxon>
        <taxon>Paenibacillus</taxon>
    </lineage>
</organism>
<gene>
    <name evidence="2" type="ORF">GCM10010912_57150</name>
</gene>
<dbReference type="Proteomes" id="UP000637643">
    <property type="component" value="Unassembled WGS sequence"/>
</dbReference>
<name>A0A917D000_9BACL</name>
<evidence type="ECO:0000313" key="2">
    <source>
        <dbReference type="EMBL" id="GGG04991.1"/>
    </source>
</evidence>
<comment type="caution">
    <text evidence="2">The sequence shown here is derived from an EMBL/GenBank/DDBJ whole genome shotgun (WGS) entry which is preliminary data.</text>
</comment>
<dbReference type="AlphaFoldDB" id="A0A917D000"/>
<reference evidence="2" key="1">
    <citation type="journal article" date="2014" name="Int. J. Syst. Evol. Microbiol.">
        <title>Complete genome sequence of Corynebacterium casei LMG S-19264T (=DSM 44701T), isolated from a smear-ripened cheese.</title>
        <authorList>
            <consortium name="US DOE Joint Genome Institute (JGI-PGF)"/>
            <person name="Walter F."/>
            <person name="Albersmeier A."/>
            <person name="Kalinowski J."/>
            <person name="Ruckert C."/>
        </authorList>
    </citation>
    <scope>NUCLEOTIDE SEQUENCE</scope>
    <source>
        <strain evidence="2">CGMCC 1.16134</strain>
    </source>
</reference>
<dbReference type="RefSeq" id="WP_189030919.1">
    <property type="nucleotide sequence ID" value="NZ_BMKR01000038.1"/>
</dbReference>
<accession>A0A917D000</accession>
<dbReference type="Pfam" id="PF07883">
    <property type="entry name" value="Cupin_2"/>
    <property type="match status" value="1"/>
</dbReference>
<keyword evidence="3" id="KW-1185">Reference proteome</keyword>
<evidence type="ECO:0000259" key="1">
    <source>
        <dbReference type="Pfam" id="PF07883"/>
    </source>
</evidence>
<protein>
    <recommendedName>
        <fullName evidence="1">Cupin type-2 domain-containing protein</fullName>
    </recommendedName>
</protein>
<reference evidence="2" key="2">
    <citation type="submission" date="2020-09" db="EMBL/GenBank/DDBJ databases">
        <authorList>
            <person name="Sun Q."/>
            <person name="Zhou Y."/>
        </authorList>
    </citation>
    <scope>NUCLEOTIDE SEQUENCE</scope>
    <source>
        <strain evidence="2">CGMCC 1.16134</strain>
    </source>
</reference>
<dbReference type="Gene3D" id="2.60.120.10">
    <property type="entry name" value="Jelly Rolls"/>
    <property type="match status" value="1"/>
</dbReference>